<dbReference type="InterPro" id="IPR029063">
    <property type="entry name" value="SAM-dependent_MTases_sf"/>
</dbReference>
<dbReference type="GO" id="GO:0032259">
    <property type="term" value="P:methylation"/>
    <property type="evidence" value="ECO:0007669"/>
    <property type="project" value="UniProtKB-KW"/>
</dbReference>
<dbReference type="EMBL" id="JBIAQY010000008">
    <property type="protein sequence ID" value="MFF3570831.1"/>
    <property type="molecule type" value="Genomic_DNA"/>
</dbReference>
<proteinExistence type="predicted"/>
<keyword evidence="2" id="KW-0808">Transferase</keyword>
<evidence type="ECO:0000313" key="5">
    <source>
        <dbReference type="EMBL" id="MFF3570831.1"/>
    </source>
</evidence>
<sequence>MSHDHDHQHGGHDHNHHHQHGGHDHGDESALADLLDLDAEALPEYLPEVTALIRDHLDDRPVRRILDMGAGTGSGALALAQRFPDAEITAVDVSEFMLTRLRDKAGARGVAERIHTLRTDLDAAWPELEPVDLAWAANSLHHTADPDRVLTDLFGTIRPGGLLALAELNSMPRFLSTAGELGELEDRAHEALAAETADHVPHLGSDWASLLTKAGFEIDTERRILVSLTPPLSEAATRLAHRTLQRMRTGLAERLAPQDATALDVLLSDGPESLARRSDLTVRDERPVWIARRP</sequence>
<feature type="region of interest" description="Disordered" evidence="3">
    <location>
        <begin position="1"/>
        <end position="28"/>
    </location>
</feature>
<reference evidence="5 6" key="1">
    <citation type="submission" date="2024-10" db="EMBL/GenBank/DDBJ databases">
        <title>The Natural Products Discovery Center: Release of the First 8490 Sequenced Strains for Exploring Actinobacteria Biosynthetic Diversity.</title>
        <authorList>
            <person name="Kalkreuter E."/>
            <person name="Kautsar S.A."/>
            <person name="Yang D."/>
            <person name="Bader C.D."/>
            <person name="Teijaro C.N."/>
            <person name="Fluegel L."/>
            <person name="Davis C.M."/>
            <person name="Simpson J.R."/>
            <person name="Lauterbach L."/>
            <person name="Steele A.D."/>
            <person name="Gui C."/>
            <person name="Meng S."/>
            <person name="Li G."/>
            <person name="Viehrig K."/>
            <person name="Ye F."/>
            <person name="Su P."/>
            <person name="Kiefer A.F."/>
            <person name="Nichols A."/>
            <person name="Cepeda A.J."/>
            <person name="Yan W."/>
            <person name="Fan B."/>
            <person name="Jiang Y."/>
            <person name="Adhikari A."/>
            <person name="Zheng C.-J."/>
            <person name="Schuster L."/>
            <person name="Cowan T.M."/>
            <person name="Smanski M.J."/>
            <person name="Chevrette M.G."/>
            <person name="De Carvalho L.P.S."/>
            <person name="Shen B."/>
        </authorList>
    </citation>
    <scope>NUCLEOTIDE SEQUENCE [LARGE SCALE GENOMIC DNA]</scope>
    <source>
        <strain evidence="5 6">NPDC002593</strain>
    </source>
</reference>
<dbReference type="InterPro" id="IPR041698">
    <property type="entry name" value="Methyltransf_25"/>
</dbReference>
<dbReference type="PANTHER" id="PTHR43861">
    <property type="entry name" value="TRANS-ACONITATE 2-METHYLTRANSFERASE-RELATED"/>
    <property type="match status" value="1"/>
</dbReference>
<keyword evidence="1 5" id="KW-0489">Methyltransferase</keyword>
<dbReference type="SUPFAM" id="SSF53335">
    <property type="entry name" value="S-adenosyl-L-methionine-dependent methyltransferases"/>
    <property type="match status" value="1"/>
</dbReference>
<feature type="domain" description="Methyltransferase" evidence="4">
    <location>
        <begin position="65"/>
        <end position="161"/>
    </location>
</feature>
<evidence type="ECO:0000256" key="3">
    <source>
        <dbReference type="SAM" id="MobiDB-lite"/>
    </source>
</evidence>
<evidence type="ECO:0000259" key="4">
    <source>
        <dbReference type="Pfam" id="PF13649"/>
    </source>
</evidence>
<dbReference type="Gene3D" id="3.40.50.150">
    <property type="entry name" value="Vaccinia Virus protein VP39"/>
    <property type="match status" value="1"/>
</dbReference>
<evidence type="ECO:0000256" key="1">
    <source>
        <dbReference type="ARBA" id="ARBA00022603"/>
    </source>
</evidence>
<dbReference type="GO" id="GO:0008168">
    <property type="term" value="F:methyltransferase activity"/>
    <property type="evidence" value="ECO:0007669"/>
    <property type="project" value="UniProtKB-KW"/>
</dbReference>
<keyword evidence="6" id="KW-1185">Reference proteome</keyword>
<evidence type="ECO:0000313" key="6">
    <source>
        <dbReference type="Proteomes" id="UP001601992"/>
    </source>
</evidence>
<organism evidence="5 6">
    <name type="scientific">Nocardia jiangxiensis</name>
    <dbReference type="NCBI Taxonomy" id="282685"/>
    <lineage>
        <taxon>Bacteria</taxon>
        <taxon>Bacillati</taxon>
        <taxon>Actinomycetota</taxon>
        <taxon>Actinomycetes</taxon>
        <taxon>Mycobacteriales</taxon>
        <taxon>Nocardiaceae</taxon>
        <taxon>Nocardia</taxon>
    </lineage>
</organism>
<dbReference type="PANTHER" id="PTHR43861:SF1">
    <property type="entry name" value="TRANS-ACONITATE 2-METHYLTRANSFERASE"/>
    <property type="match status" value="1"/>
</dbReference>
<gene>
    <name evidence="5" type="ORF">ACFYXQ_23895</name>
</gene>
<dbReference type="Pfam" id="PF13649">
    <property type="entry name" value="Methyltransf_25"/>
    <property type="match status" value="1"/>
</dbReference>
<accession>A0ABW6S6L0</accession>
<feature type="compositionally biased region" description="Basic and acidic residues" evidence="3">
    <location>
        <begin position="1"/>
        <end position="13"/>
    </location>
</feature>
<evidence type="ECO:0000256" key="2">
    <source>
        <dbReference type="ARBA" id="ARBA00022679"/>
    </source>
</evidence>
<name>A0ABW6S6L0_9NOCA</name>
<protein>
    <submittedName>
        <fullName evidence="5">Class I SAM-dependent methyltransferase</fullName>
    </submittedName>
</protein>
<comment type="caution">
    <text evidence="5">The sequence shown here is derived from an EMBL/GenBank/DDBJ whole genome shotgun (WGS) entry which is preliminary data.</text>
</comment>
<dbReference type="Proteomes" id="UP001601992">
    <property type="component" value="Unassembled WGS sequence"/>
</dbReference>
<dbReference type="CDD" id="cd02440">
    <property type="entry name" value="AdoMet_MTases"/>
    <property type="match status" value="1"/>
</dbReference>
<dbReference type="RefSeq" id="WP_387405002.1">
    <property type="nucleotide sequence ID" value="NZ_JBIAQY010000008.1"/>
</dbReference>